<protein>
    <submittedName>
        <fullName evidence="1">Uncharacterized protein</fullName>
    </submittedName>
</protein>
<name>A0A644ZPL7_9ZZZZ</name>
<evidence type="ECO:0000313" key="1">
    <source>
        <dbReference type="EMBL" id="MPM42687.1"/>
    </source>
</evidence>
<organism evidence="1">
    <name type="scientific">bioreactor metagenome</name>
    <dbReference type="NCBI Taxonomy" id="1076179"/>
    <lineage>
        <taxon>unclassified sequences</taxon>
        <taxon>metagenomes</taxon>
        <taxon>ecological metagenomes</taxon>
    </lineage>
</organism>
<accession>A0A644ZPL7</accession>
<dbReference type="EMBL" id="VSSQ01009820">
    <property type="protein sequence ID" value="MPM42687.1"/>
    <property type="molecule type" value="Genomic_DNA"/>
</dbReference>
<reference evidence="1" key="1">
    <citation type="submission" date="2019-08" db="EMBL/GenBank/DDBJ databases">
        <authorList>
            <person name="Kucharzyk K."/>
            <person name="Murdoch R.W."/>
            <person name="Higgins S."/>
            <person name="Loffler F."/>
        </authorList>
    </citation>
    <scope>NUCLEOTIDE SEQUENCE</scope>
</reference>
<proteinExistence type="predicted"/>
<sequence>MHDAHPDVVVVVDVVAQQENFLLYHAAGGVHRGVVEGQIGDMLLHRQKHLLQPMVPNALNYFVCHDAHSSLP</sequence>
<gene>
    <name evidence="1" type="ORF">SDC9_89356</name>
</gene>
<dbReference type="AlphaFoldDB" id="A0A644ZPL7"/>
<comment type="caution">
    <text evidence="1">The sequence shown here is derived from an EMBL/GenBank/DDBJ whole genome shotgun (WGS) entry which is preliminary data.</text>
</comment>